<gene>
    <name evidence="1" type="ORF">EH243_08325</name>
</gene>
<accession>A0A430KRL3</accession>
<proteinExistence type="predicted"/>
<evidence type="ECO:0000313" key="2">
    <source>
        <dbReference type="Proteomes" id="UP000283087"/>
    </source>
</evidence>
<dbReference type="RefSeq" id="WP_126158189.1">
    <property type="nucleotide sequence ID" value="NZ_RQXW01000006.1"/>
</dbReference>
<organism evidence="1 2">
    <name type="scientific">Amphritea opalescens</name>
    <dbReference type="NCBI Taxonomy" id="2490544"/>
    <lineage>
        <taxon>Bacteria</taxon>
        <taxon>Pseudomonadati</taxon>
        <taxon>Pseudomonadota</taxon>
        <taxon>Gammaproteobacteria</taxon>
        <taxon>Oceanospirillales</taxon>
        <taxon>Oceanospirillaceae</taxon>
        <taxon>Amphritea</taxon>
    </lineage>
</organism>
<name>A0A430KRL3_9GAMM</name>
<dbReference type="OrthoDB" id="1434112at2"/>
<dbReference type="AlphaFoldDB" id="A0A430KRL3"/>
<reference evidence="1 2" key="1">
    <citation type="submission" date="2018-11" db="EMBL/GenBank/DDBJ databases">
        <title>The draft genome sequence of Amphritea opalescens ANRC-JH13T.</title>
        <authorList>
            <person name="Fang Z."/>
            <person name="Zhang Y."/>
            <person name="Han X."/>
        </authorList>
    </citation>
    <scope>NUCLEOTIDE SEQUENCE [LARGE SCALE GENOMIC DNA]</scope>
    <source>
        <strain evidence="1 2">ANRC-JH13</strain>
    </source>
</reference>
<sequence>MTTTLYGLSTLDSDLQDRFFDVLFEEDGVVDALKPLVLFDGLPLAERWHENLGIAPENHNELWTQLADAVLVLLDHQSQESTDCRWAYMTPIVNSGKLHLQNEEQFREFTEYPFYEDQRKVRPTIRATEMQFGSGVMNEGYSVPKKEWSKQFWNECKKRTECFAPPPDKPTASYDLPRTLAEIRSVWSDLADHFSDTDEFTHVQPKRDASFGFCFYALALTQEGLASSGKLLTAKLALRMLAELYITFSYLISVGDRKLWDVYRAYGAGQAKLTFLKLEEILENQPGYLNKESVEALANEDMYMDFQDINLGNWANIDLRKMSQVAGCKDVYDAYYSWPSSYAHGQWCAVRDVVFTTCHNPLHRLHRIPRAAPRYEDGAEEDLVLLLNKILELLNGIYPGFERRAELMSTNSAQC</sequence>
<protein>
    <submittedName>
        <fullName evidence="1">Uncharacterized protein</fullName>
    </submittedName>
</protein>
<evidence type="ECO:0000313" key="1">
    <source>
        <dbReference type="EMBL" id="RTE66116.1"/>
    </source>
</evidence>
<dbReference type="InterPro" id="IPR043733">
    <property type="entry name" value="DUF5677"/>
</dbReference>
<dbReference type="EMBL" id="RQXW01000006">
    <property type="protein sequence ID" value="RTE66116.1"/>
    <property type="molecule type" value="Genomic_DNA"/>
</dbReference>
<dbReference type="Pfam" id="PF18928">
    <property type="entry name" value="DUF5677"/>
    <property type="match status" value="1"/>
</dbReference>
<comment type="caution">
    <text evidence="1">The sequence shown here is derived from an EMBL/GenBank/DDBJ whole genome shotgun (WGS) entry which is preliminary data.</text>
</comment>
<keyword evidence="2" id="KW-1185">Reference proteome</keyword>
<dbReference type="Proteomes" id="UP000283087">
    <property type="component" value="Unassembled WGS sequence"/>
</dbReference>